<dbReference type="PANTHER" id="PTHR13817:SF166">
    <property type="entry name" value="NEURONAL IGCAM-RELATED"/>
    <property type="match status" value="1"/>
</dbReference>
<dbReference type="SMART" id="SM00060">
    <property type="entry name" value="FN3"/>
    <property type="match status" value="3"/>
</dbReference>
<feature type="domain" description="Fibronectin type-III" evidence="9">
    <location>
        <begin position="267"/>
        <end position="360"/>
    </location>
</feature>
<dbReference type="Pfam" id="PF00041">
    <property type="entry name" value="fn3"/>
    <property type="match status" value="3"/>
</dbReference>
<comment type="caution">
    <text evidence="10">The sequence shown here is derived from an EMBL/GenBank/DDBJ whole genome shotgun (WGS) entry which is preliminary data.</text>
</comment>
<organism evidence="10 11">
    <name type="scientific">Meganyctiphanes norvegica</name>
    <name type="common">Northern krill</name>
    <name type="synonym">Thysanopoda norvegica</name>
    <dbReference type="NCBI Taxonomy" id="48144"/>
    <lineage>
        <taxon>Eukaryota</taxon>
        <taxon>Metazoa</taxon>
        <taxon>Ecdysozoa</taxon>
        <taxon>Arthropoda</taxon>
        <taxon>Crustacea</taxon>
        <taxon>Multicrustacea</taxon>
        <taxon>Malacostraca</taxon>
        <taxon>Eumalacostraca</taxon>
        <taxon>Eucarida</taxon>
        <taxon>Euphausiacea</taxon>
        <taxon>Euphausiidae</taxon>
        <taxon>Meganyctiphanes</taxon>
    </lineage>
</organism>
<dbReference type="InterPro" id="IPR036116">
    <property type="entry name" value="FN3_sf"/>
</dbReference>
<dbReference type="InterPro" id="IPR050964">
    <property type="entry name" value="Striated_Muscle_Regulatory"/>
</dbReference>
<dbReference type="InterPro" id="IPR013783">
    <property type="entry name" value="Ig-like_fold"/>
</dbReference>
<evidence type="ECO:0000256" key="8">
    <source>
        <dbReference type="SAM" id="MobiDB-lite"/>
    </source>
</evidence>
<proteinExistence type="predicted"/>
<gene>
    <name evidence="10" type="ORF">MNOR_LOCUS14706</name>
</gene>
<dbReference type="GO" id="GO:0016020">
    <property type="term" value="C:membrane"/>
    <property type="evidence" value="ECO:0007669"/>
    <property type="project" value="UniProtKB-SubCell"/>
</dbReference>
<feature type="domain" description="Fibronectin type-III" evidence="9">
    <location>
        <begin position="67"/>
        <end position="163"/>
    </location>
</feature>
<keyword evidence="4" id="KW-0677">Repeat</keyword>
<dbReference type="SUPFAM" id="SSF49265">
    <property type="entry name" value="Fibronectin type III"/>
    <property type="match status" value="2"/>
</dbReference>
<evidence type="ECO:0000256" key="7">
    <source>
        <dbReference type="ARBA" id="ARBA00023157"/>
    </source>
</evidence>
<evidence type="ECO:0000313" key="10">
    <source>
        <dbReference type="EMBL" id="CAL4093041.1"/>
    </source>
</evidence>
<feature type="compositionally biased region" description="Polar residues" evidence="8">
    <location>
        <begin position="47"/>
        <end position="61"/>
    </location>
</feature>
<dbReference type="InterPro" id="IPR003961">
    <property type="entry name" value="FN3_dom"/>
</dbReference>
<evidence type="ECO:0000256" key="5">
    <source>
        <dbReference type="ARBA" id="ARBA00022989"/>
    </source>
</evidence>
<dbReference type="FunFam" id="2.60.40.10:FF:000093">
    <property type="entry name" value="Down syndrome cell adhesion molecule, isoform B"/>
    <property type="match status" value="1"/>
</dbReference>
<evidence type="ECO:0000256" key="6">
    <source>
        <dbReference type="ARBA" id="ARBA00023136"/>
    </source>
</evidence>
<keyword evidence="11" id="KW-1185">Reference proteome</keyword>
<accession>A0AAV2QM45</accession>
<feature type="non-terminal residue" evidence="10">
    <location>
        <position position="1"/>
    </location>
</feature>
<evidence type="ECO:0000256" key="1">
    <source>
        <dbReference type="ARBA" id="ARBA00004370"/>
    </source>
</evidence>
<feature type="domain" description="Fibronectin type-III" evidence="9">
    <location>
        <begin position="1"/>
        <end position="62"/>
    </location>
</feature>
<dbReference type="Proteomes" id="UP001497623">
    <property type="component" value="Unassembled WGS sequence"/>
</dbReference>
<dbReference type="EMBL" id="CAXKWB010008922">
    <property type="protein sequence ID" value="CAL4093041.1"/>
    <property type="molecule type" value="Genomic_DNA"/>
</dbReference>
<name>A0AAV2QM45_MEGNR</name>
<evidence type="ECO:0000313" key="11">
    <source>
        <dbReference type="Proteomes" id="UP001497623"/>
    </source>
</evidence>
<feature type="domain" description="Fibronectin type-III" evidence="9">
    <location>
        <begin position="168"/>
        <end position="263"/>
    </location>
</feature>
<keyword evidence="3" id="KW-0732">Signal</keyword>
<comment type="subcellular location">
    <subcellularLocation>
        <location evidence="1">Membrane</location>
    </subcellularLocation>
</comment>
<protein>
    <recommendedName>
        <fullName evidence="9">Fibronectin type-III domain-containing protein</fullName>
    </recommendedName>
</protein>
<dbReference type="PANTHER" id="PTHR13817">
    <property type="entry name" value="TITIN"/>
    <property type="match status" value="1"/>
</dbReference>
<dbReference type="CDD" id="cd00063">
    <property type="entry name" value="FN3"/>
    <property type="match status" value="4"/>
</dbReference>
<dbReference type="Gene3D" id="2.60.40.10">
    <property type="entry name" value="Immunoglobulins"/>
    <property type="match status" value="4"/>
</dbReference>
<sequence length="396" mass="44080">QAQSSRSSAWDVVYEVSAPDATTINVHNLIPFTNYRLRLIANNVVGQSEPSEPSPEFQTLQAEPAHPPSNMTVRAMSSTELRVRWIPLQQFEWYGAPQGYRIRYRAIGCECPFIQDFVYDNTANSHQLVGLQEHTQYEVTMVSVNDIGPSTAAPTAIERTRESVPSSGPDGVSANATSSTTVVVRWKEVLKIHQNGIIEGYKVVYAGKNLKPEEKVISSNTTYAATLTQLRKFYQYTVQVLAYTRLGDGALSMPPVLLQTFEDVPGPPSDVSFPDVSFTYARIIWDVPEEPNGQITSYSLTYHLADNTDVNNTIEFGPTTRTYKATELKPESYYMFLVSAKTRLGQGRVLRAPVYTTNNREEPAPPSRPAISHSQITATSITFSWNPGRDGFAPIR</sequence>
<keyword evidence="2" id="KW-0812">Transmembrane</keyword>
<dbReference type="FunFam" id="2.60.40.10:FF:000360">
    <property type="entry name" value="Sidekick cell adhesion molecule 2"/>
    <property type="match status" value="1"/>
</dbReference>
<keyword evidence="7" id="KW-1015">Disulfide bond</keyword>
<evidence type="ECO:0000259" key="9">
    <source>
        <dbReference type="PROSITE" id="PS50853"/>
    </source>
</evidence>
<evidence type="ECO:0000256" key="2">
    <source>
        <dbReference type="ARBA" id="ARBA00022692"/>
    </source>
</evidence>
<reference evidence="10 11" key="1">
    <citation type="submission" date="2024-05" db="EMBL/GenBank/DDBJ databases">
        <authorList>
            <person name="Wallberg A."/>
        </authorList>
    </citation>
    <scope>NUCLEOTIDE SEQUENCE [LARGE SCALE GENOMIC DNA]</scope>
</reference>
<dbReference type="PROSITE" id="PS50853">
    <property type="entry name" value="FN3"/>
    <property type="match status" value="4"/>
</dbReference>
<feature type="region of interest" description="Disordered" evidence="8">
    <location>
        <begin position="47"/>
        <end position="69"/>
    </location>
</feature>
<evidence type="ECO:0000256" key="3">
    <source>
        <dbReference type="ARBA" id="ARBA00022729"/>
    </source>
</evidence>
<evidence type="ECO:0000256" key="4">
    <source>
        <dbReference type="ARBA" id="ARBA00022737"/>
    </source>
</evidence>
<dbReference type="AlphaFoldDB" id="A0AAV2QM45"/>
<feature type="non-terminal residue" evidence="10">
    <location>
        <position position="396"/>
    </location>
</feature>
<keyword evidence="6" id="KW-0472">Membrane</keyword>
<keyword evidence="5" id="KW-1133">Transmembrane helix</keyword>